<evidence type="ECO:0000256" key="4">
    <source>
        <dbReference type="ARBA" id="ARBA00022475"/>
    </source>
</evidence>
<keyword evidence="6 8" id="KW-1133">Transmembrane helix</keyword>
<organism evidence="9 10">
    <name type="scientific">Gracilibacillus ureilyticus</name>
    <dbReference type="NCBI Taxonomy" id="531814"/>
    <lineage>
        <taxon>Bacteria</taxon>
        <taxon>Bacillati</taxon>
        <taxon>Bacillota</taxon>
        <taxon>Bacilli</taxon>
        <taxon>Bacillales</taxon>
        <taxon>Bacillaceae</taxon>
        <taxon>Gracilibacillus</taxon>
    </lineage>
</organism>
<gene>
    <name evidence="9" type="ORF">SAMN04487944_10827</name>
</gene>
<feature type="transmembrane region" description="Helical" evidence="8">
    <location>
        <begin position="234"/>
        <end position="254"/>
    </location>
</feature>
<dbReference type="PANTHER" id="PTHR30003:SF0">
    <property type="entry name" value="GLYCOLATE PERMEASE GLCA-RELATED"/>
    <property type="match status" value="1"/>
</dbReference>
<dbReference type="Pfam" id="PF02652">
    <property type="entry name" value="Lactate_perm"/>
    <property type="match status" value="1"/>
</dbReference>
<dbReference type="InterPro" id="IPR003804">
    <property type="entry name" value="Lactate_perm"/>
</dbReference>
<protein>
    <recommendedName>
        <fullName evidence="8">L-lactate permease</fullName>
    </recommendedName>
</protein>
<keyword evidence="10" id="KW-1185">Reference proteome</keyword>
<dbReference type="GO" id="GO:0005886">
    <property type="term" value="C:plasma membrane"/>
    <property type="evidence" value="ECO:0007669"/>
    <property type="project" value="UniProtKB-SubCell"/>
</dbReference>
<evidence type="ECO:0000256" key="1">
    <source>
        <dbReference type="ARBA" id="ARBA00004651"/>
    </source>
</evidence>
<dbReference type="GO" id="GO:0015129">
    <property type="term" value="F:lactate transmembrane transporter activity"/>
    <property type="evidence" value="ECO:0007669"/>
    <property type="project" value="UniProtKB-UniRule"/>
</dbReference>
<feature type="transmembrane region" description="Helical" evidence="8">
    <location>
        <begin position="445"/>
        <end position="469"/>
    </location>
</feature>
<evidence type="ECO:0000313" key="10">
    <source>
        <dbReference type="Proteomes" id="UP000199687"/>
    </source>
</evidence>
<keyword evidence="7 8" id="KW-0472">Membrane</keyword>
<feature type="transmembrane region" description="Helical" evidence="8">
    <location>
        <begin position="404"/>
        <end position="425"/>
    </location>
</feature>
<keyword evidence="5 8" id="KW-0812">Transmembrane</keyword>
<evidence type="ECO:0000256" key="8">
    <source>
        <dbReference type="RuleBase" id="RU365092"/>
    </source>
</evidence>
<keyword evidence="3 8" id="KW-0813">Transport</keyword>
<dbReference type="NCBIfam" id="TIGR00795">
    <property type="entry name" value="lctP"/>
    <property type="match status" value="1"/>
</dbReference>
<name>A0A1H9R572_9BACI</name>
<dbReference type="PANTHER" id="PTHR30003">
    <property type="entry name" value="L-LACTATE PERMEASE"/>
    <property type="match status" value="1"/>
</dbReference>
<accession>A0A1H9R572</accession>
<evidence type="ECO:0000313" key="9">
    <source>
        <dbReference type="EMBL" id="SER67830.1"/>
    </source>
</evidence>
<evidence type="ECO:0000256" key="3">
    <source>
        <dbReference type="ARBA" id="ARBA00022448"/>
    </source>
</evidence>
<evidence type="ECO:0000256" key="7">
    <source>
        <dbReference type="ARBA" id="ARBA00023136"/>
    </source>
</evidence>
<feature type="transmembrane region" description="Helical" evidence="8">
    <location>
        <begin position="260"/>
        <end position="277"/>
    </location>
</feature>
<feature type="transmembrane region" description="Helical" evidence="8">
    <location>
        <begin position="99"/>
        <end position="119"/>
    </location>
</feature>
<evidence type="ECO:0000256" key="6">
    <source>
        <dbReference type="ARBA" id="ARBA00022989"/>
    </source>
</evidence>
<proteinExistence type="inferred from homology"/>
<dbReference type="STRING" id="531814.SAMN04487944_10827"/>
<feature type="transmembrane region" description="Helical" evidence="8">
    <location>
        <begin position="51"/>
        <end position="78"/>
    </location>
</feature>
<dbReference type="RefSeq" id="WP_089740581.1">
    <property type="nucleotide sequence ID" value="NZ_FOGL01000008.1"/>
</dbReference>
<comment type="function">
    <text evidence="8">Uptake of L-lactate across the membrane. Can also transport D-lactate and glycolate.</text>
</comment>
<feature type="transmembrane region" description="Helical" evidence="8">
    <location>
        <begin position="204"/>
        <end position="222"/>
    </location>
</feature>
<evidence type="ECO:0000256" key="2">
    <source>
        <dbReference type="ARBA" id="ARBA00010100"/>
    </source>
</evidence>
<feature type="transmembrane region" description="Helical" evidence="8">
    <location>
        <begin position="321"/>
        <end position="338"/>
    </location>
</feature>
<comment type="subcellular location">
    <subcellularLocation>
        <location evidence="1 8">Cell membrane</location>
        <topology evidence="1 8">Multi-pass membrane protein</topology>
    </subcellularLocation>
</comment>
<feature type="transmembrane region" description="Helical" evidence="8">
    <location>
        <begin position="502"/>
        <end position="521"/>
    </location>
</feature>
<dbReference type="OrthoDB" id="9761056at2"/>
<reference evidence="9 10" key="1">
    <citation type="submission" date="2016-10" db="EMBL/GenBank/DDBJ databases">
        <authorList>
            <person name="de Groot N.N."/>
        </authorList>
    </citation>
    <scope>NUCLEOTIDE SEQUENCE [LARGE SCALE GENOMIC DNA]</scope>
    <source>
        <strain evidence="9 10">CGMCC 1.7727</strain>
    </source>
</reference>
<comment type="similarity">
    <text evidence="2 8">Belongs to the lactate permease family.</text>
</comment>
<feature type="transmembrane region" description="Helical" evidence="8">
    <location>
        <begin position="527"/>
        <end position="549"/>
    </location>
</feature>
<dbReference type="EMBL" id="FOGL01000008">
    <property type="protein sequence ID" value="SER67830.1"/>
    <property type="molecule type" value="Genomic_DNA"/>
</dbReference>
<dbReference type="GO" id="GO:0015295">
    <property type="term" value="F:solute:proton symporter activity"/>
    <property type="evidence" value="ECO:0007669"/>
    <property type="project" value="TreeGrafter"/>
</dbReference>
<feature type="transmembrane region" description="Helical" evidence="8">
    <location>
        <begin position="367"/>
        <end position="384"/>
    </location>
</feature>
<evidence type="ECO:0000256" key="5">
    <source>
        <dbReference type="ARBA" id="ARBA00022692"/>
    </source>
</evidence>
<sequence>MITLVALTPILAVFLFLVLLRMPAIKAMPISLTVTAILAFFYWKVPFVQITASMIEGILIGISILYIVFGAILLLNTLQNSGAIDSIRNFFMGVTPDRRVQVVLIAWLFGAFIEGAAGFGTPAAIVAPLLVVLGFPPLAAVVVALIADSSPVTFGAVGTPLIVGVEQGLMEGGGLAQIAAVFLGDLPVSDYLKIIASQVMQFDLLTGTLMPFIMIIILTRFFGKEKSWKDGFVMWRFALFAGFSFTIPAFIVATFIGPEFPSIIGGLTGLMLVLYVIKKGWMIPEKSWDFGERKTWSQEWLGNMPLVKKENTVKMALKKAWVPYILLGLLLIITRLDVLPVKDMLRSVKVGWENILGTSITAMFEPFYLPGTVFIIVVLITIFYHKMGRKAVYQAFSTSGKTLIGTAVTLFTAVPMVRIFINSGINEAGFASMPVELAYQASELLGASWPIMAPFIGALGSFISGSATFSNMMFSLFQFSVADQVGLEPTTIVSLQVMGANAGNMICVVNVVAAASVVGLVGKEGQIIRMTLIPMLIYAVLAGILGLIFS</sequence>
<dbReference type="Proteomes" id="UP000199687">
    <property type="component" value="Unassembled WGS sequence"/>
</dbReference>
<feature type="transmembrane region" description="Helical" evidence="8">
    <location>
        <begin position="125"/>
        <end position="147"/>
    </location>
</feature>
<dbReference type="AlphaFoldDB" id="A0A1H9R572"/>
<keyword evidence="4 8" id="KW-1003">Cell membrane</keyword>